<dbReference type="Proteomes" id="UP001525890">
    <property type="component" value="Unassembled WGS sequence"/>
</dbReference>
<proteinExistence type="inferred from homology"/>
<comment type="similarity">
    <text evidence="1">Belongs to the transposase 11 family.</text>
</comment>
<evidence type="ECO:0000256" key="4">
    <source>
        <dbReference type="ARBA" id="ARBA00023172"/>
    </source>
</evidence>
<evidence type="ECO:0000259" key="5">
    <source>
        <dbReference type="Pfam" id="PF01609"/>
    </source>
</evidence>
<protein>
    <submittedName>
        <fullName evidence="6">IS4 family transposase</fullName>
    </submittedName>
</protein>
<keyword evidence="3" id="KW-0238">DNA-binding</keyword>
<comment type="caution">
    <text evidence="6">The sequence shown here is derived from an EMBL/GenBank/DDBJ whole genome shotgun (WGS) entry which is preliminary data.</text>
</comment>
<dbReference type="PANTHER" id="PTHR33258">
    <property type="entry name" value="TRANSPOSASE INSL FOR INSERTION SEQUENCE ELEMENT IS186A-RELATED"/>
    <property type="match status" value="1"/>
</dbReference>
<evidence type="ECO:0000256" key="2">
    <source>
        <dbReference type="ARBA" id="ARBA00022578"/>
    </source>
</evidence>
<evidence type="ECO:0000313" key="6">
    <source>
        <dbReference type="EMBL" id="MCT7970422.1"/>
    </source>
</evidence>
<dbReference type="InterPro" id="IPR012337">
    <property type="entry name" value="RNaseH-like_sf"/>
</dbReference>
<name>A0ABT2N092_9CYAN</name>
<dbReference type="Pfam" id="PF01609">
    <property type="entry name" value="DDE_Tnp_1"/>
    <property type="match status" value="1"/>
</dbReference>
<organism evidence="6 7">
    <name type="scientific">Laspinema palackyanum D2a</name>
    <dbReference type="NCBI Taxonomy" id="2953684"/>
    <lineage>
        <taxon>Bacteria</taxon>
        <taxon>Bacillati</taxon>
        <taxon>Cyanobacteriota</taxon>
        <taxon>Cyanophyceae</taxon>
        <taxon>Oscillatoriophycideae</taxon>
        <taxon>Oscillatoriales</taxon>
        <taxon>Laspinemataceae</taxon>
        <taxon>Laspinema</taxon>
        <taxon>Laspinema palackyanum</taxon>
    </lineage>
</organism>
<dbReference type="EMBL" id="JAMXFF010000107">
    <property type="protein sequence ID" value="MCT7970422.1"/>
    <property type="molecule type" value="Genomic_DNA"/>
</dbReference>
<dbReference type="NCBIfam" id="NF033592">
    <property type="entry name" value="transpos_IS4_1"/>
    <property type="match status" value="1"/>
</dbReference>
<dbReference type="PANTHER" id="PTHR33258:SF1">
    <property type="entry name" value="TRANSPOSASE INSL FOR INSERTION SEQUENCE ELEMENT IS186A-RELATED"/>
    <property type="match status" value="1"/>
</dbReference>
<dbReference type="SUPFAM" id="SSF53098">
    <property type="entry name" value="Ribonuclease H-like"/>
    <property type="match status" value="1"/>
</dbReference>
<keyword evidence="7" id="KW-1185">Reference proteome</keyword>
<dbReference type="InterPro" id="IPR002559">
    <property type="entry name" value="Transposase_11"/>
</dbReference>
<dbReference type="RefSeq" id="WP_368009834.1">
    <property type="nucleotide sequence ID" value="NZ_JAMXFF010000107.1"/>
</dbReference>
<accession>A0ABT2N092</accession>
<evidence type="ECO:0000313" key="7">
    <source>
        <dbReference type="Proteomes" id="UP001525890"/>
    </source>
</evidence>
<dbReference type="InterPro" id="IPR047952">
    <property type="entry name" value="Transpos_IS4"/>
</dbReference>
<keyword evidence="4" id="KW-0233">DNA recombination</keyword>
<feature type="domain" description="Transposase IS4-like" evidence="5">
    <location>
        <begin position="125"/>
        <end position="376"/>
    </location>
</feature>
<evidence type="ECO:0000256" key="3">
    <source>
        <dbReference type="ARBA" id="ARBA00023125"/>
    </source>
</evidence>
<evidence type="ECO:0000256" key="1">
    <source>
        <dbReference type="ARBA" id="ARBA00010075"/>
    </source>
</evidence>
<sequence length="468" mass="53894">MINSTKPSENLSAISEKIKNLFDQDKLNRISKETGFIKRKSATLTPQDFLQLMTTELLKEPTLSYGGLCDCLETLNPEVSLTSQGLEERVNRTESVEYLRKIFEETLNLTIQPVYQNISSELLNPFPRIFLQDSTQFTLNEQLAPQFRGSGGSGSKAGCKLDVVYELKSEKITQIQISKATIPDQSRAQDFGHWIDENDLIIRDLGYFSLDALQECQNKKIYFLSRLLQCTDVYLKPDSLEPINLCHYANSHSSNNSVIEISAFIGKSARIPVRLIMYRLPQSIVSRRRQEAIKNAKKKGRTPSAEYLALLEFTLFITNVPDSIWSKEVVGTIYRIRWQIELRFKNWKSLLSIHILKGKKPERILCWLYGRLICLIIISELCSWANWYALESKKGEISLDLTIKWFNRSGRLAQAIQQNTLSRLMEDLKKNIHRLCKPKRTRKTTRSLIDSQIHYLDSFQGGPIPENF</sequence>
<reference evidence="6 7" key="1">
    <citation type="journal article" date="2022" name="Front. Microbiol.">
        <title>High genomic differentiation and limited gene flow indicate recent cryptic speciation within the genus Laspinema (cyanobacteria).</title>
        <authorList>
            <person name="Stanojkovic A."/>
            <person name="Skoupy S."/>
            <person name="Skaloud P."/>
            <person name="Dvorak P."/>
        </authorList>
    </citation>
    <scope>NUCLEOTIDE SEQUENCE [LARGE SCALE GENOMIC DNA]</scope>
    <source>
        <strain evidence="6 7">D2a</strain>
    </source>
</reference>
<keyword evidence="2" id="KW-0815">Transposition</keyword>
<gene>
    <name evidence="6" type="ORF">NG799_29345</name>
</gene>